<proteinExistence type="predicted"/>
<dbReference type="AlphaFoldDB" id="A0A837DJP2"/>
<feature type="region of interest" description="Disordered" evidence="1">
    <location>
        <begin position="1"/>
        <end position="86"/>
    </location>
</feature>
<evidence type="ECO:0000313" key="3">
    <source>
        <dbReference type="Proteomes" id="UP000030848"/>
    </source>
</evidence>
<organism evidence="2 3">
    <name type="scientific">Saccharomonospora viridis</name>
    <dbReference type="NCBI Taxonomy" id="1852"/>
    <lineage>
        <taxon>Bacteria</taxon>
        <taxon>Bacillati</taxon>
        <taxon>Actinomycetota</taxon>
        <taxon>Actinomycetes</taxon>
        <taxon>Pseudonocardiales</taxon>
        <taxon>Pseudonocardiaceae</taxon>
        <taxon>Saccharomonospora</taxon>
    </lineage>
</organism>
<accession>A0A837DJP2</accession>
<evidence type="ECO:0000256" key="1">
    <source>
        <dbReference type="SAM" id="MobiDB-lite"/>
    </source>
</evidence>
<name>A0A837DJP2_9PSEU</name>
<feature type="compositionally biased region" description="Basic and acidic residues" evidence="1">
    <location>
        <begin position="49"/>
        <end position="64"/>
    </location>
</feature>
<gene>
    <name evidence="2" type="ORF">MINT15_04370</name>
</gene>
<comment type="caution">
    <text evidence="2">The sequence shown here is derived from an EMBL/GenBank/DDBJ whole genome shotgun (WGS) entry which is preliminary data.</text>
</comment>
<sequence>MLEQVRRCGSGEAVHVPSVSQPKEPHSGSQASTRATGPQGPAAPLPRRGRQERGDLRNAPEPDMHNSSPGGPNTSHWPWKPSAIKW</sequence>
<dbReference type="Proteomes" id="UP000030848">
    <property type="component" value="Unassembled WGS sequence"/>
</dbReference>
<evidence type="ECO:0000313" key="2">
    <source>
        <dbReference type="EMBL" id="KHF46136.1"/>
    </source>
</evidence>
<reference evidence="2 3" key="1">
    <citation type="submission" date="2014-10" db="EMBL/GenBank/DDBJ databases">
        <title>Genome sequence of Micropolyspora internatus JCM3315.</title>
        <authorList>
            <person name="Shin S.-K."/>
            <person name="Yi H."/>
        </authorList>
    </citation>
    <scope>NUCLEOTIDE SEQUENCE [LARGE SCALE GENOMIC DNA]</scope>
    <source>
        <strain evidence="2 3">JCM 3315</strain>
    </source>
</reference>
<feature type="compositionally biased region" description="Polar residues" evidence="1">
    <location>
        <begin position="65"/>
        <end position="76"/>
    </location>
</feature>
<protein>
    <submittedName>
        <fullName evidence="2">Uncharacterized protein</fullName>
    </submittedName>
</protein>
<feature type="compositionally biased region" description="Polar residues" evidence="1">
    <location>
        <begin position="27"/>
        <end position="36"/>
    </location>
</feature>
<dbReference type="EMBL" id="JRZE01000001">
    <property type="protein sequence ID" value="KHF46136.1"/>
    <property type="molecule type" value="Genomic_DNA"/>
</dbReference>